<reference evidence="2 3" key="1">
    <citation type="submission" date="2021-01" db="EMBL/GenBank/DDBJ databases">
        <title>Whole genome shotgun sequence of Catellatospora bangladeshensis NBRC 107357.</title>
        <authorList>
            <person name="Komaki H."/>
            <person name="Tamura T."/>
        </authorList>
    </citation>
    <scope>NUCLEOTIDE SEQUENCE [LARGE SCALE GENOMIC DNA]</scope>
    <source>
        <strain evidence="2 3">NBRC 107357</strain>
    </source>
</reference>
<keyword evidence="1" id="KW-1133">Transmembrane helix</keyword>
<name>A0A8J3JBT2_9ACTN</name>
<evidence type="ECO:0000313" key="2">
    <source>
        <dbReference type="EMBL" id="GIF81962.1"/>
    </source>
</evidence>
<sequence length="69" mass="7572">MQLVIHRVIGYGLSAVLLVAVSALLVADLMREENAGRRIGLVFYLVMAVVAMVACAVAATRAWRRMRTK</sequence>
<evidence type="ECO:0000313" key="3">
    <source>
        <dbReference type="Proteomes" id="UP000601223"/>
    </source>
</evidence>
<proteinExistence type="predicted"/>
<keyword evidence="1" id="KW-0472">Membrane</keyword>
<keyword evidence="1" id="KW-0812">Transmembrane</keyword>
<dbReference type="AlphaFoldDB" id="A0A8J3JBT2"/>
<accession>A0A8J3JBT2</accession>
<keyword evidence="3" id="KW-1185">Reference proteome</keyword>
<organism evidence="2 3">
    <name type="scientific">Catellatospora bangladeshensis</name>
    <dbReference type="NCBI Taxonomy" id="310355"/>
    <lineage>
        <taxon>Bacteria</taxon>
        <taxon>Bacillati</taxon>
        <taxon>Actinomycetota</taxon>
        <taxon>Actinomycetes</taxon>
        <taxon>Micromonosporales</taxon>
        <taxon>Micromonosporaceae</taxon>
        <taxon>Catellatospora</taxon>
    </lineage>
</organism>
<evidence type="ECO:0000256" key="1">
    <source>
        <dbReference type="SAM" id="Phobius"/>
    </source>
</evidence>
<comment type="caution">
    <text evidence="2">The sequence shown here is derived from an EMBL/GenBank/DDBJ whole genome shotgun (WGS) entry which is preliminary data.</text>
</comment>
<dbReference type="EMBL" id="BONF01000017">
    <property type="protein sequence ID" value="GIF81962.1"/>
    <property type="molecule type" value="Genomic_DNA"/>
</dbReference>
<feature type="transmembrane region" description="Helical" evidence="1">
    <location>
        <begin position="9"/>
        <end position="27"/>
    </location>
</feature>
<gene>
    <name evidence="2" type="ORF">Cba03nite_33110</name>
</gene>
<feature type="transmembrane region" description="Helical" evidence="1">
    <location>
        <begin position="39"/>
        <end position="59"/>
    </location>
</feature>
<protein>
    <submittedName>
        <fullName evidence="2">Uncharacterized protein</fullName>
    </submittedName>
</protein>
<dbReference type="Proteomes" id="UP000601223">
    <property type="component" value="Unassembled WGS sequence"/>
</dbReference>